<reference evidence="2" key="1">
    <citation type="submission" date="2020-12" db="EMBL/GenBank/DDBJ databases">
        <title>Clostridium thailandense sp. nov., a novel acetogenic bacterium isolated from peat land soil in Thailand.</title>
        <authorList>
            <person name="Chaikitkaew S."/>
            <person name="Birkeland N.K."/>
        </authorList>
    </citation>
    <scope>NUCLEOTIDE SEQUENCE</scope>
    <source>
        <strain evidence="2">DSM 17425</strain>
    </source>
</reference>
<evidence type="ECO:0000313" key="3">
    <source>
        <dbReference type="Proteomes" id="UP000622687"/>
    </source>
</evidence>
<dbReference type="AlphaFoldDB" id="A0A934M829"/>
<comment type="caution">
    <text evidence="2">The sequence shown here is derived from an EMBL/GenBank/DDBJ whole genome shotgun (WGS) entry which is preliminary data.</text>
</comment>
<gene>
    <name evidence="2" type="ORF">I6U51_17575</name>
</gene>
<dbReference type="Gene3D" id="3.40.630.30">
    <property type="match status" value="1"/>
</dbReference>
<evidence type="ECO:0000313" key="2">
    <source>
        <dbReference type="EMBL" id="MBI6874486.1"/>
    </source>
</evidence>
<dbReference type="GO" id="GO:0016747">
    <property type="term" value="F:acyltransferase activity, transferring groups other than amino-acyl groups"/>
    <property type="evidence" value="ECO:0007669"/>
    <property type="project" value="InterPro"/>
</dbReference>
<dbReference type="InterPro" id="IPR016181">
    <property type="entry name" value="Acyl_CoA_acyltransferase"/>
</dbReference>
<organism evidence="2 3">
    <name type="scientific">Clostridium aciditolerans</name>
    <dbReference type="NCBI Taxonomy" id="339861"/>
    <lineage>
        <taxon>Bacteria</taxon>
        <taxon>Bacillati</taxon>
        <taxon>Bacillota</taxon>
        <taxon>Clostridia</taxon>
        <taxon>Eubacteriales</taxon>
        <taxon>Clostridiaceae</taxon>
        <taxon>Clostridium</taxon>
    </lineage>
</organism>
<dbReference type="Pfam" id="PF13673">
    <property type="entry name" value="Acetyltransf_10"/>
    <property type="match status" value="1"/>
</dbReference>
<accession>A0A934M829</accession>
<evidence type="ECO:0000259" key="1">
    <source>
        <dbReference type="PROSITE" id="PS51186"/>
    </source>
</evidence>
<dbReference type="InterPro" id="IPR000182">
    <property type="entry name" value="GNAT_dom"/>
</dbReference>
<dbReference type="EMBL" id="JAEEGB010000026">
    <property type="protein sequence ID" value="MBI6874486.1"/>
    <property type="molecule type" value="Genomic_DNA"/>
</dbReference>
<keyword evidence="3" id="KW-1185">Reference proteome</keyword>
<dbReference type="SUPFAM" id="SSF55729">
    <property type="entry name" value="Acyl-CoA N-acyltransferases (Nat)"/>
    <property type="match status" value="1"/>
</dbReference>
<proteinExistence type="predicted"/>
<feature type="domain" description="N-acetyltransferase" evidence="1">
    <location>
        <begin position="6"/>
        <end position="149"/>
    </location>
</feature>
<dbReference type="PROSITE" id="PS51186">
    <property type="entry name" value="GNAT"/>
    <property type="match status" value="1"/>
</dbReference>
<protein>
    <submittedName>
        <fullName evidence="2">GNAT family N-acetyltransferase</fullName>
    </submittedName>
</protein>
<name>A0A934M829_9CLOT</name>
<dbReference type="Proteomes" id="UP000622687">
    <property type="component" value="Unassembled WGS sequence"/>
</dbReference>
<dbReference type="RefSeq" id="WP_211143859.1">
    <property type="nucleotide sequence ID" value="NZ_JAEEGB010000026.1"/>
</dbReference>
<sequence>MNWELKKFEELKVEEIYKILKIRNEVFIVEQQCAYQDCDSKDENSYHLYLEDNGEIIAYLRILKKGVSYDEISIGRVLVHKNYRGKGISREMMLKAIKFIELNLNEKEIKIQAQSYLVNFYGSLGFKETSNEYLEDNIPHIDMLYKKIE</sequence>
<dbReference type="CDD" id="cd04301">
    <property type="entry name" value="NAT_SF"/>
    <property type="match status" value="1"/>
</dbReference>